<evidence type="ECO:0000313" key="3">
    <source>
        <dbReference type="Proteomes" id="UP000712080"/>
    </source>
</evidence>
<accession>A0A972FQB4</accession>
<dbReference type="AlphaFoldDB" id="A0A972FQB4"/>
<organism evidence="2 3">
    <name type="scientific">Flavobacterium silvaticum</name>
    <dbReference type="NCBI Taxonomy" id="1852020"/>
    <lineage>
        <taxon>Bacteria</taxon>
        <taxon>Pseudomonadati</taxon>
        <taxon>Bacteroidota</taxon>
        <taxon>Flavobacteriia</taxon>
        <taxon>Flavobacteriales</taxon>
        <taxon>Flavobacteriaceae</taxon>
        <taxon>Flavobacterium</taxon>
    </lineage>
</organism>
<sequence>MRETLGVILVNTMKNLNIFVSSTCFDLSQVRRDMSDFIKEIGHNPYLSEYENFPINPTKQTVENCISAVKNDADIFVLIVGSRYGSLLDTGMSITNLEYETAKTIGIPTYIFLDKAMLNALTFYKSNKDGNFQNIVDNKQIFDFILKIRDEDKLWTFEFEKAQDISSILRVQLSYLFKESLLLKRNLDNQTDEIFNLPISNKALKILVKKHPLFEFEYLGQVLIDEVLKKEDLKNDFTYEIMVETRHHISDRDKLKEWMLHRNVYLYNINMSFGKLITKALKFYLGEPGIASDLKGLFYVAKTYAKLFESLVNWTIETSSCKVPEECVRLKNKFAEMSHDLIEQTWNYPFEVRDQVLEIVNAFDQGEKINFEIKFPIKLNEEIMKEISDEIDLFNQLNN</sequence>
<dbReference type="InterPro" id="IPR025139">
    <property type="entry name" value="DUF4062"/>
</dbReference>
<dbReference type="EMBL" id="JAAMPU010000083">
    <property type="protein sequence ID" value="NMH26498.1"/>
    <property type="molecule type" value="Genomic_DNA"/>
</dbReference>
<reference evidence="2" key="1">
    <citation type="submission" date="2020-02" db="EMBL/GenBank/DDBJ databases">
        <title>Flavobacterium sp. genome.</title>
        <authorList>
            <person name="Jung H.S."/>
            <person name="Baek J.H."/>
            <person name="Jeon C.O."/>
        </authorList>
    </citation>
    <scope>NUCLEOTIDE SEQUENCE</scope>
    <source>
        <strain evidence="2">SE-s28</strain>
    </source>
</reference>
<keyword evidence="3" id="KW-1185">Reference proteome</keyword>
<dbReference type="Pfam" id="PF13271">
    <property type="entry name" value="DUF4062"/>
    <property type="match status" value="1"/>
</dbReference>
<name>A0A972FQB4_9FLAO</name>
<proteinExistence type="predicted"/>
<dbReference type="Proteomes" id="UP000712080">
    <property type="component" value="Unassembled WGS sequence"/>
</dbReference>
<evidence type="ECO:0000259" key="1">
    <source>
        <dbReference type="Pfam" id="PF13271"/>
    </source>
</evidence>
<feature type="domain" description="DUF4062" evidence="1">
    <location>
        <begin position="18"/>
        <end position="102"/>
    </location>
</feature>
<protein>
    <submittedName>
        <fullName evidence="2">DUF4062 domain-containing protein</fullName>
    </submittedName>
</protein>
<comment type="caution">
    <text evidence="2">The sequence shown here is derived from an EMBL/GenBank/DDBJ whole genome shotgun (WGS) entry which is preliminary data.</text>
</comment>
<gene>
    <name evidence="2" type="ORF">G6047_00505</name>
</gene>
<evidence type="ECO:0000313" key="2">
    <source>
        <dbReference type="EMBL" id="NMH26498.1"/>
    </source>
</evidence>